<dbReference type="NCBIfam" id="TIGR04401">
    <property type="entry name" value="TAT_Cys_rich"/>
    <property type="match status" value="1"/>
</dbReference>
<dbReference type="AlphaFoldDB" id="A0A5M6IQ27"/>
<dbReference type="Gene3D" id="1.20.1270.360">
    <property type="match status" value="1"/>
</dbReference>
<dbReference type="EMBL" id="VWPK01000039">
    <property type="protein sequence ID" value="KAA5610019.1"/>
    <property type="molecule type" value="Genomic_DNA"/>
</dbReference>
<name>A0A5M6IQ27_9PROT</name>
<evidence type="ECO:0000256" key="1">
    <source>
        <dbReference type="SAM" id="SignalP"/>
    </source>
</evidence>
<protein>
    <submittedName>
        <fullName evidence="2">Four-helix bundle copper-binding protein</fullName>
    </submittedName>
</protein>
<dbReference type="Pfam" id="PF03860">
    <property type="entry name" value="Csp"/>
    <property type="match status" value="1"/>
</dbReference>
<reference evidence="2 3" key="1">
    <citation type="submission" date="2019-09" db="EMBL/GenBank/DDBJ databases">
        <title>Genome sequence of Rhodovastum atsumiense, a diverse member of the Acetobacteraceae family of non-sulfur purple photosynthetic bacteria.</title>
        <authorList>
            <person name="Meyer T."/>
            <person name="Kyndt J."/>
        </authorList>
    </citation>
    <scope>NUCLEOTIDE SEQUENCE [LARGE SCALE GENOMIC DNA]</scope>
    <source>
        <strain evidence="2 3">DSM 21279</strain>
    </source>
</reference>
<keyword evidence="3" id="KW-1185">Reference proteome</keyword>
<dbReference type="RefSeq" id="WP_150042873.1">
    <property type="nucleotide sequence ID" value="NZ_OW485601.1"/>
</dbReference>
<accession>A0A5M6IQ27</accession>
<evidence type="ECO:0000313" key="2">
    <source>
        <dbReference type="EMBL" id="KAA5610019.1"/>
    </source>
</evidence>
<keyword evidence="1" id="KW-0732">Signal</keyword>
<dbReference type="InterPro" id="IPR030913">
    <property type="entry name" value="Csp1_Cys_rich"/>
</dbReference>
<proteinExistence type="predicted"/>
<dbReference type="InterPro" id="IPR005560">
    <property type="entry name" value="Csp_YhjQ"/>
</dbReference>
<comment type="caution">
    <text evidence="2">The sequence shown here is derived from an EMBL/GenBank/DDBJ whole genome shotgun (WGS) entry which is preliminary data.</text>
</comment>
<gene>
    <name evidence="2" type="ORF">F1189_21170</name>
</gene>
<evidence type="ECO:0000313" key="3">
    <source>
        <dbReference type="Proteomes" id="UP000325255"/>
    </source>
</evidence>
<dbReference type="PANTHER" id="PTHR37310:SF1">
    <property type="entry name" value="CYTOPLASMIC PROTEIN"/>
    <property type="match status" value="1"/>
</dbReference>
<organism evidence="2 3">
    <name type="scientific">Rhodovastum atsumiense</name>
    <dbReference type="NCBI Taxonomy" id="504468"/>
    <lineage>
        <taxon>Bacteria</taxon>
        <taxon>Pseudomonadati</taxon>
        <taxon>Pseudomonadota</taxon>
        <taxon>Alphaproteobacteria</taxon>
        <taxon>Acetobacterales</taxon>
        <taxon>Acetobacteraceae</taxon>
        <taxon>Rhodovastum</taxon>
    </lineage>
</organism>
<dbReference type="OrthoDB" id="5396211at2"/>
<feature type="signal peptide" evidence="1">
    <location>
        <begin position="1"/>
        <end position="20"/>
    </location>
</feature>
<feature type="chain" id="PRO_5024395374" evidence="1">
    <location>
        <begin position="21"/>
        <end position="145"/>
    </location>
</feature>
<dbReference type="Proteomes" id="UP000325255">
    <property type="component" value="Unassembled WGS sequence"/>
</dbReference>
<dbReference type="PANTHER" id="PTHR37310">
    <property type="entry name" value="CYTOPLASMIC PROTEIN-RELATED"/>
    <property type="match status" value="1"/>
</dbReference>
<sequence length="145" mass="15138">MNRRLGLAVLAGAICSPAFAQDNHAGHEHAAHAGGAIPHQRIIASAADCVRTGELCLTHCLEVLATGDTSLAGCARSVDQLVAVCAALQKLAASASPHLPALARVAIPICEDCERECRRHAEHHATCRDCAEACQACAEECRKLA</sequence>